<evidence type="ECO:0000256" key="24">
    <source>
        <dbReference type="RuleBase" id="RU363065"/>
    </source>
</evidence>
<keyword evidence="19 24" id="KW-1208">Phospholipid metabolism</keyword>
<name>A0A6S6T0S2_9BACT</name>
<dbReference type="EC" id="2.7.1.107" evidence="3 24"/>
<dbReference type="InterPro" id="IPR000829">
    <property type="entry name" value="DAGK"/>
</dbReference>
<feature type="binding site" evidence="22">
    <location>
        <position position="16"/>
    </location>
    <ligand>
        <name>ATP</name>
        <dbReference type="ChEBI" id="CHEBI:30616"/>
    </ligand>
</feature>
<feature type="binding site" evidence="23">
    <location>
        <position position="28"/>
    </location>
    <ligand>
        <name>a divalent metal cation</name>
        <dbReference type="ChEBI" id="CHEBI:60240"/>
    </ligand>
</feature>
<feature type="binding site" evidence="22">
    <location>
        <position position="76"/>
    </location>
    <ligand>
        <name>ATP</name>
        <dbReference type="ChEBI" id="CHEBI:30616"/>
    </ligand>
</feature>
<dbReference type="Pfam" id="PF01219">
    <property type="entry name" value="DAGK_prokar"/>
    <property type="match status" value="1"/>
</dbReference>
<feature type="transmembrane region" description="Helical" evidence="24">
    <location>
        <begin position="96"/>
        <end position="115"/>
    </location>
</feature>
<comment type="function">
    <text evidence="24">Catalyzes the ATP-dependent phosphorylation of sn-l,2-diacylglycerol (DAG) to phosphatidic acid. Involved in the recycling of diacylglycerol produced as a by-product during membrane-derived oligosaccharide (MDO) biosynthesis.</text>
</comment>
<protein>
    <recommendedName>
        <fullName evidence="4 24">Diacylglycerol kinase</fullName>
        <ecNumber evidence="3 24">2.7.1.107</ecNumber>
    </recommendedName>
</protein>
<evidence type="ECO:0000256" key="17">
    <source>
        <dbReference type="ARBA" id="ARBA00023136"/>
    </source>
</evidence>
<dbReference type="AlphaFoldDB" id="A0A6S6T0S2"/>
<dbReference type="CDD" id="cd14264">
    <property type="entry name" value="DAGK_IM"/>
    <property type="match status" value="1"/>
</dbReference>
<keyword evidence="16 24" id="KW-0443">Lipid metabolism</keyword>
<organism evidence="25">
    <name type="scientific">uncultured Sulfurovum sp</name>
    <dbReference type="NCBI Taxonomy" id="269237"/>
    <lineage>
        <taxon>Bacteria</taxon>
        <taxon>Pseudomonadati</taxon>
        <taxon>Campylobacterota</taxon>
        <taxon>Epsilonproteobacteria</taxon>
        <taxon>Campylobacterales</taxon>
        <taxon>Sulfurovaceae</taxon>
        <taxon>Sulfurovum</taxon>
        <taxon>environmental samples</taxon>
    </lineage>
</organism>
<reference evidence="25" key="1">
    <citation type="submission" date="2020-01" db="EMBL/GenBank/DDBJ databases">
        <authorList>
            <person name="Meier V. D."/>
            <person name="Meier V D."/>
        </authorList>
    </citation>
    <scope>NUCLEOTIDE SEQUENCE</scope>
    <source>
        <strain evidence="25">HLG_WM_MAG_04</strain>
    </source>
</reference>
<evidence type="ECO:0000256" key="7">
    <source>
        <dbReference type="ARBA" id="ARBA00022519"/>
    </source>
</evidence>
<comment type="similarity">
    <text evidence="2 24">Belongs to the bacterial diacylglycerol kinase family.</text>
</comment>
<keyword evidence="18" id="KW-0594">Phospholipid biosynthesis</keyword>
<keyword evidence="17 24" id="KW-0472">Membrane</keyword>
<feature type="active site" description="Proton acceptor" evidence="20">
    <location>
        <position position="69"/>
    </location>
</feature>
<evidence type="ECO:0000256" key="12">
    <source>
        <dbReference type="ARBA" id="ARBA00022777"/>
    </source>
</evidence>
<proteinExistence type="inferred from homology"/>
<evidence type="ECO:0000256" key="9">
    <source>
        <dbReference type="ARBA" id="ARBA00022692"/>
    </source>
</evidence>
<evidence type="ECO:0000256" key="19">
    <source>
        <dbReference type="ARBA" id="ARBA00023264"/>
    </source>
</evidence>
<keyword evidence="12 24" id="KW-0418">Kinase</keyword>
<evidence type="ECO:0000256" key="13">
    <source>
        <dbReference type="ARBA" id="ARBA00022840"/>
    </source>
</evidence>
<evidence type="ECO:0000256" key="23">
    <source>
        <dbReference type="PIRSR" id="PIRSR600829-4"/>
    </source>
</evidence>
<keyword evidence="6" id="KW-0444">Lipid biosynthesis</keyword>
<keyword evidence="15 24" id="KW-1133">Transmembrane helix</keyword>
<keyword evidence="9 24" id="KW-0812">Transmembrane</keyword>
<dbReference type="PANTHER" id="PTHR34299:SF1">
    <property type="entry name" value="DIACYLGLYCEROL KINASE"/>
    <property type="match status" value="1"/>
</dbReference>
<keyword evidence="11 22" id="KW-0547">Nucleotide-binding</keyword>
<evidence type="ECO:0000256" key="15">
    <source>
        <dbReference type="ARBA" id="ARBA00022989"/>
    </source>
</evidence>
<sequence>MVNNKPKYTLFKNASYALDGFIHALKHETSFKLELLIACFVLPAIYFMPFELVYKLVLLMTYFMIMIAELLNSAVENVVDLVTKEIHPLAKSAKDIGATAVLFTVILHILCWLIIGVHTFF</sequence>
<evidence type="ECO:0000256" key="21">
    <source>
        <dbReference type="PIRSR" id="PIRSR600829-2"/>
    </source>
</evidence>
<feature type="binding site" evidence="22">
    <location>
        <position position="28"/>
    </location>
    <ligand>
        <name>ATP</name>
        <dbReference type="ChEBI" id="CHEBI:30616"/>
    </ligand>
</feature>
<gene>
    <name evidence="25" type="ORF">HELGO_WM15244</name>
</gene>
<dbReference type="PROSITE" id="PS01069">
    <property type="entry name" value="DAGK_PROKAR"/>
    <property type="match status" value="1"/>
</dbReference>
<feature type="binding site" evidence="23">
    <location>
        <position position="76"/>
    </location>
    <ligand>
        <name>a divalent metal cation</name>
        <dbReference type="ChEBI" id="CHEBI:60240"/>
    </ligand>
</feature>
<evidence type="ECO:0000256" key="2">
    <source>
        <dbReference type="ARBA" id="ARBA00005967"/>
    </source>
</evidence>
<evidence type="ECO:0000313" key="25">
    <source>
        <dbReference type="EMBL" id="CAA6808802.1"/>
    </source>
</evidence>
<comment type="caution">
    <text evidence="24">Lacks conserved residue(s) required for the propagation of feature annotation.</text>
</comment>
<feature type="transmembrane region" description="Helical" evidence="24">
    <location>
        <begin position="33"/>
        <end position="50"/>
    </location>
</feature>
<dbReference type="PANTHER" id="PTHR34299">
    <property type="entry name" value="DIACYLGLYCEROL KINASE"/>
    <property type="match status" value="1"/>
</dbReference>
<evidence type="ECO:0000256" key="3">
    <source>
        <dbReference type="ARBA" id="ARBA00012133"/>
    </source>
</evidence>
<evidence type="ECO:0000256" key="6">
    <source>
        <dbReference type="ARBA" id="ARBA00022516"/>
    </source>
</evidence>
<evidence type="ECO:0000256" key="10">
    <source>
        <dbReference type="ARBA" id="ARBA00022723"/>
    </source>
</evidence>
<dbReference type="InterPro" id="IPR033718">
    <property type="entry name" value="DAGK_prok"/>
</dbReference>
<evidence type="ECO:0000256" key="22">
    <source>
        <dbReference type="PIRSR" id="PIRSR600829-3"/>
    </source>
</evidence>
<evidence type="ECO:0000256" key="4">
    <source>
        <dbReference type="ARBA" id="ARBA00017575"/>
    </source>
</evidence>
<dbReference type="EMBL" id="CACVAX010000020">
    <property type="protein sequence ID" value="CAA6808802.1"/>
    <property type="molecule type" value="Genomic_DNA"/>
</dbReference>
<dbReference type="GO" id="GO:0006654">
    <property type="term" value="P:phosphatidic acid biosynthetic process"/>
    <property type="evidence" value="ECO:0007669"/>
    <property type="project" value="InterPro"/>
</dbReference>
<dbReference type="GO" id="GO:0046872">
    <property type="term" value="F:metal ion binding"/>
    <property type="evidence" value="ECO:0007669"/>
    <property type="project" value="UniProtKB-KW"/>
</dbReference>
<evidence type="ECO:0000256" key="5">
    <source>
        <dbReference type="ARBA" id="ARBA00022475"/>
    </source>
</evidence>
<feature type="binding site" evidence="22">
    <location>
        <begin position="85"/>
        <end position="87"/>
    </location>
    <ligand>
        <name>ATP</name>
        <dbReference type="ChEBI" id="CHEBI:30616"/>
    </ligand>
</feature>
<accession>A0A6S6T0S2</accession>
<keyword evidence="8 24" id="KW-0808">Transferase</keyword>
<evidence type="ECO:0000256" key="16">
    <source>
        <dbReference type="ARBA" id="ARBA00023098"/>
    </source>
</evidence>
<evidence type="ECO:0000256" key="14">
    <source>
        <dbReference type="ARBA" id="ARBA00022842"/>
    </source>
</evidence>
<dbReference type="GO" id="GO:0005886">
    <property type="term" value="C:plasma membrane"/>
    <property type="evidence" value="ECO:0007669"/>
    <property type="project" value="UniProtKB-SubCell"/>
</dbReference>
<evidence type="ECO:0000256" key="18">
    <source>
        <dbReference type="ARBA" id="ARBA00023209"/>
    </source>
</evidence>
<keyword evidence="7" id="KW-0997">Cell inner membrane</keyword>
<comment type="cofactor">
    <cofactor evidence="23">
        <name>Mg(2+)</name>
        <dbReference type="ChEBI" id="CHEBI:18420"/>
    </cofactor>
    <text evidence="23">Mn(2+), Zn(2+), Cd(2+) and Co(2+) support activity to lesser extents.</text>
</comment>
<feature type="binding site" evidence="21">
    <location>
        <position position="69"/>
    </location>
    <ligand>
        <name>substrate</name>
    </ligand>
</feature>
<evidence type="ECO:0000256" key="8">
    <source>
        <dbReference type="ARBA" id="ARBA00022679"/>
    </source>
</evidence>
<evidence type="ECO:0000256" key="11">
    <source>
        <dbReference type="ARBA" id="ARBA00022741"/>
    </source>
</evidence>
<comment type="catalytic activity">
    <reaction evidence="24">
        <text>a 1,2-diacyl-sn-glycerol + ATP = a 1,2-diacyl-sn-glycero-3-phosphate + ADP + H(+)</text>
        <dbReference type="Rhea" id="RHEA:10272"/>
        <dbReference type="ChEBI" id="CHEBI:15378"/>
        <dbReference type="ChEBI" id="CHEBI:17815"/>
        <dbReference type="ChEBI" id="CHEBI:30616"/>
        <dbReference type="ChEBI" id="CHEBI:58608"/>
        <dbReference type="ChEBI" id="CHEBI:456216"/>
        <dbReference type="EC" id="2.7.1.107"/>
    </reaction>
</comment>
<dbReference type="Gene3D" id="1.10.287.3610">
    <property type="match status" value="1"/>
</dbReference>
<evidence type="ECO:0000256" key="1">
    <source>
        <dbReference type="ARBA" id="ARBA00004429"/>
    </source>
</evidence>
<dbReference type="GO" id="GO:0005524">
    <property type="term" value="F:ATP binding"/>
    <property type="evidence" value="ECO:0007669"/>
    <property type="project" value="UniProtKB-KW"/>
</dbReference>
<dbReference type="InterPro" id="IPR036945">
    <property type="entry name" value="DAGK_sf"/>
</dbReference>
<keyword evidence="13 22" id="KW-0067">ATP-binding</keyword>
<keyword evidence="14 23" id="KW-0460">Magnesium</keyword>
<evidence type="ECO:0000256" key="20">
    <source>
        <dbReference type="PIRSR" id="PIRSR600829-1"/>
    </source>
</evidence>
<keyword evidence="5" id="KW-1003">Cell membrane</keyword>
<feature type="binding site" evidence="22">
    <location>
        <begin position="94"/>
        <end position="95"/>
    </location>
    <ligand>
        <name>ATP</name>
        <dbReference type="ChEBI" id="CHEBI:30616"/>
    </ligand>
</feature>
<dbReference type="GO" id="GO:0004143">
    <property type="term" value="F:ATP-dependent diacylglycerol kinase activity"/>
    <property type="evidence" value="ECO:0007669"/>
    <property type="project" value="UniProtKB-EC"/>
</dbReference>
<comment type="subcellular location">
    <subcellularLocation>
        <location evidence="1">Cell inner membrane</location>
        <topology evidence="1">Multi-pass membrane protein</topology>
    </subcellularLocation>
</comment>
<keyword evidence="10 23" id="KW-0479">Metal-binding</keyword>